<proteinExistence type="inferred from homology"/>
<keyword evidence="8" id="KW-0966">Cell projection</keyword>
<gene>
    <name evidence="8" type="primary">fliD</name>
    <name evidence="8" type="ORF">H9661_00680</name>
</gene>
<reference evidence="8 9" key="1">
    <citation type="submission" date="2020-08" db="EMBL/GenBank/DDBJ databases">
        <title>A Genomic Blueprint of the Chicken Gut Microbiome.</title>
        <authorList>
            <person name="Gilroy R."/>
            <person name="Ravi A."/>
            <person name="Getino M."/>
            <person name="Pursley I."/>
            <person name="Horton D.L."/>
            <person name="Alikhan N.-F."/>
            <person name="Baker D."/>
            <person name="Gharbi K."/>
            <person name="Hall N."/>
            <person name="Watson M."/>
            <person name="Adriaenssens E.M."/>
            <person name="Foster-Nyarko E."/>
            <person name="Jarju S."/>
            <person name="Secka A."/>
            <person name="Antonio M."/>
            <person name="Oren A."/>
            <person name="Chaudhuri R."/>
            <person name="La Ragione R.M."/>
            <person name="Hildebrand F."/>
            <person name="Pallen M.J."/>
        </authorList>
    </citation>
    <scope>NUCLEOTIDE SEQUENCE [LARGE SCALE GENOMIC DNA]</scope>
    <source>
        <strain evidence="8 9">Sa3CVN1</strain>
    </source>
</reference>
<evidence type="ECO:0000256" key="2">
    <source>
        <dbReference type="ARBA" id="ARBA00011255"/>
    </source>
</evidence>
<evidence type="ECO:0000256" key="5">
    <source>
        <dbReference type="RuleBase" id="RU362066"/>
    </source>
</evidence>
<feature type="coiled-coil region" evidence="5">
    <location>
        <begin position="464"/>
        <end position="509"/>
    </location>
</feature>
<dbReference type="PANTHER" id="PTHR30288">
    <property type="entry name" value="FLAGELLAR CAP/ASSEMBLY PROTEIN FLID"/>
    <property type="match status" value="1"/>
</dbReference>
<dbReference type="Pfam" id="PF02465">
    <property type="entry name" value="FliD_N"/>
    <property type="match status" value="1"/>
</dbReference>
<evidence type="ECO:0000256" key="3">
    <source>
        <dbReference type="ARBA" id="ARBA00023054"/>
    </source>
</evidence>
<keyword evidence="5" id="KW-0964">Secreted</keyword>
<accession>A0ABR8PNX2</accession>
<dbReference type="RefSeq" id="WP_191767458.1">
    <property type="nucleotide sequence ID" value="NZ_JACSRA010000001.1"/>
</dbReference>
<feature type="domain" description="Flagellar hook-associated protein 2 C-terminal" evidence="7">
    <location>
        <begin position="245"/>
        <end position="501"/>
    </location>
</feature>
<feature type="domain" description="Flagellar hook-associated protein 2 N-terminal" evidence="6">
    <location>
        <begin position="10"/>
        <end position="112"/>
    </location>
</feature>
<dbReference type="Proteomes" id="UP000627781">
    <property type="component" value="Unassembled WGS sequence"/>
</dbReference>
<evidence type="ECO:0000313" key="8">
    <source>
        <dbReference type="EMBL" id="MBD7909855.1"/>
    </source>
</evidence>
<keyword evidence="3 5" id="KW-0175">Coiled coil</keyword>
<keyword evidence="4 5" id="KW-0975">Bacterial flagellum</keyword>
<sequence>MTTRVTGLASGLNVDELVTNSMKPYKAKVDNVKQNKEILEIRQKLYRDIISQGSDLYDKYLNIAKSDTLLSTKNYITTTFDSTNSTVATAKALDSTAIKDNYKIDVTKLATTANTTIKVGDFDTTTTKSLTFSYNGKDVTVDLSSILDNTTYVAEDKNRLIASTLNDQLSSLGLKATYSDIAGGVYIESTSAGSKIGTNTNQFTIAGSISKTSSKGSNLEATITSSKGTIKYGDPSIDPTAQVANGNTATVEGIKFTFTDTTAASGTVTLVGKTDVTAAKEKIIKFFNDYNTMVQNMNKLVNEKRNRDYLPLTDDQKKEMKENEITLWNKKVEQGQLSRDSDVSKLVNDMKNAIGNSVIDSGTTLEKIGIKPIKDYTTKNGMFEVNEEELTKALEENPDKVMNLFIQTPPDGTPDSEKTSKTGIINRLKNIVYDQTVSITKSALIKKAGKSDSDFSQNTLSKSISDYEKKIKTMTKDLAEREQKFYSKYASLEKAMNSYNAQMAQLSSAFGTSA</sequence>
<dbReference type="InterPro" id="IPR003481">
    <property type="entry name" value="FliD_N"/>
</dbReference>
<keyword evidence="9" id="KW-1185">Reference proteome</keyword>
<keyword evidence="8" id="KW-0282">Flagellum</keyword>
<organism evidence="8 9">
    <name type="scientific">Clostridium cibarium</name>
    <dbReference type="NCBI Taxonomy" id="2762247"/>
    <lineage>
        <taxon>Bacteria</taxon>
        <taxon>Bacillati</taxon>
        <taxon>Bacillota</taxon>
        <taxon>Clostridia</taxon>
        <taxon>Eubacteriales</taxon>
        <taxon>Clostridiaceae</taxon>
        <taxon>Clostridium</taxon>
    </lineage>
</organism>
<comment type="function">
    <text evidence="5">Required for morphogenesis and for the elongation of the flagellar filament by facilitating polymerization of the flagellin monomers at the tip of growing filament. Forms a capping structure, which prevents flagellin subunits (transported through the central channel of the flagellum) from leaking out without polymerization at the distal end.</text>
</comment>
<dbReference type="EMBL" id="JACSRA010000001">
    <property type="protein sequence ID" value="MBD7909855.1"/>
    <property type="molecule type" value="Genomic_DNA"/>
</dbReference>
<dbReference type="InterPro" id="IPR040026">
    <property type="entry name" value="FliD"/>
</dbReference>
<comment type="subcellular location">
    <subcellularLocation>
        <location evidence="5">Secreted</location>
    </subcellularLocation>
    <subcellularLocation>
        <location evidence="5">Bacterial flagellum</location>
    </subcellularLocation>
</comment>
<evidence type="ECO:0000256" key="4">
    <source>
        <dbReference type="ARBA" id="ARBA00023143"/>
    </source>
</evidence>
<dbReference type="Pfam" id="PF07195">
    <property type="entry name" value="FliD_C"/>
    <property type="match status" value="1"/>
</dbReference>
<name>A0ABR8PNX2_9CLOT</name>
<dbReference type="PANTHER" id="PTHR30288:SF0">
    <property type="entry name" value="FLAGELLAR HOOK-ASSOCIATED PROTEIN 2"/>
    <property type="match status" value="1"/>
</dbReference>
<evidence type="ECO:0000256" key="1">
    <source>
        <dbReference type="ARBA" id="ARBA00009764"/>
    </source>
</evidence>
<evidence type="ECO:0000259" key="6">
    <source>
        <dbReference type="Pfam" id="PF02465"/>
    </source>
</evidence>
<keyword evidence="8" id="KW-0969">Cilium</keyword>
<comment type="similarity">
    <text evidence="1 5">Belongs to the FliD family.</text>
</comment>
<evidence type="ECO:0000259" key="7">
    <source>
        <dbReference type="Pfam" id="PF07195"/>
    </source>
</evidence>
<dbReference type="InterPro" id="IPR010809">
    <property type="entry name" value="FliD_C"/>
</dbReference>
<comment type="caution">
    <text evidence="8">The sequence shown here is derived from an EMBL/GenBank/DDBJ whole genome shotgun (WGS) entry which is preliminary data.</text>
</comment>
<evidence type="ECO:0000313" key="9">
    <source>
        <dbReference type="Proteomes" id="UP000627781"/>
    </source>
</evidence>
<comment type="subunit">
    <text evidence="2 5">Homopentamer.</text>
</comment>
<protein>
    <recommendedName>
        <fullName evidence="5">Flagellar hook-associated protein 2</fullName>
        <shortName evidence="5">HAP2</shortName>
    </recommendedName>
    <alternativeName>
        <fullName evidence="5">Flagellar cap protein</fullName>
    </alternativeName>
</protein>